<dbReference type="Proteomes" id="UP000658127">
    <property type="component" value="Unassembled WGS sequence"/>
</dbReference>
<proteinExistence type="predicted"/>
<organism evidence="1 2">
    <name type="scientific">Nocardia rhizosphaerihabitans</name>
    <dbReference type="NCBI Taxonomy" id="1691570"/>
    <lineage>
        <taxon>Bacteria</taxon>
        <taxon>Bacillati</taxon>
        <taxon>Actinomycetota</taxon>
        <taxon>Actinomycetes</taxon>
        <taxon>Mycobacteriales</taxon>
        <taxon>Nocardiaceae</taxon>
        <taxon>Nocardia</taxon>
    </lineage>
</organism>
<gene>
    <name evidence="1" type="ORF">GCM10011610_64470</name>
</gene>
<keyword evidence="2" id="KW-1185">Reference proteome</keyword>
<dbReference type="EMBL" id="BMNE01000011">
    <property type="protein sequence ID" value="GGN97941.1"/>
    <property type="molecule type" value="Genomic_DNA"/>
</dbReference>
<protein>
    <submittedName>
        <fullName evidence="1">Uncharacterized protein</fullName>
    </submittedName>
</protein>
<name>A0ABQ2L2J9_9NOCA</name>
<accession>A0ABQ2L2J9</accession>
<reference evidence="2" key="1">
    <citation type="journal article" date="2019" name="Int. J. Syst. Evol. Microbiol.">
        <title>The Global Catalogue of Microorganisms (GCM) 10K type strain sequencing project: providing services to taxonomists for standard genome sequencing and annotation.</title>
        <authorList>
            <consortium name="The Broad Institute Genomics Platform"/>
            <consortium name="The Broad Institute Genome Sequencing Center for Infectious Disease"/>
            <person name="Wu L."/>
            <person name="Ma J."/>
        </authorList>
    </citation>
    <scope>NUCLEOTIDE SEQUENCE [LARGE SCALE GENOMIC DNA]</scope>
    <source>
        <strain evidence="2">CGMCC 4.7329</strain>
    </source>
</reference>
<sequence length="113" mass="12462">MQEGNFRSNRESWQPWFDLHPPSSESLAAVSAALDVVLTEAGFEHCPFGFDEPISEVEPRHMRASWACEALAGDRDHVLDGGGIVGGLDGAWVWGSGLIRLDVDRQSIELRSR</sequence>
<comment type="caution">
    <text evidence="1">The sequence shown here is derived from an EMBL/GenBank/DDBJ whole genome shotgun (WGS) entry which is preliminary data.</text>
</comment>
<evidence type="ECO:0000313" key="1">
    <source>
        <dbReference type="EMBL" id="GGN97941.1"/>
    </source>
</evidence>
<evidence type="ECO:0000313" key="2">
    <source>
        <dbReference type="Proteomes" id="UP000658127"/>
    </source>
</evidence>